<name>M4BU97_HYAAE</name>
<protein>
    <submittedName>
        <fullName evidence="1">Uncharacterized protein</fullName>
    </submittedName>
</protein>
<dbReference type="Proteomes" id="UP000011713">
    <property type="component" value="Unassembled WGS sequence"/>
</dbReference>
<dbReference type="InParanoid" id="M4BU97"/>
<dbReference type="eggNOG" id="ENOG502SRZA">
    <property type="taxonomic scope" value="Eukaryota"/>
</dbReference>
<evidence type="ECO:0000313" key="1">
    <source>
        <dbReference type="EnsemblProtists" id="HpaP810085"/>
    </source>
</evidence>
<keyword evidence="2" id="KW-1185">Reference proteome</keyword>
<dbReference type="EMBL" id="JH597921">
    <property type="status" value="NOT_ANNOTATED_CDS"/>
    <property type="molecule type" value="Genomic_DNA"/>
</dbReference>
<dbReference type="InterPro" id="IPR036236">
    <property type="entry name" value="Znf_C2H2_sf"/>
</dbReference>
<evidence type="ECO:0000313" key="2">
    <source>
        <dbReference type="Proteomes" id="UP000011713"/>
    </source>
</evidence>
<dbReference type="EnsemblProtists" id="HpaT810085">
    <property type="protein sequence ID" value="HpaP810085"/>
    <property type="gene ID" value="HpaG810085"/>
</dbReference>
<dbReference type="STRING" id="559515.M4BU97"/>
<sequence>MLQSEGAGHNNIMCTDRTEPFDASIYSGYEPQRTHPASFRGEPPSTTGACYFVFALDTSIQVVDPRQQFPQTLNGARHTSGEKAVEKITAVPLTKMVCRTCCLTFWDVKKYNGHMNSAKHAKKVKALKKKH</sequence>
<reference evidence="1" key="2">
    <citation type="submission" date="2015-06" db="UniProtKB">
        <authorList>
            <consortium name="EnsemblProtists"/>
        </authorList>
    </citation>
    <scope>IDENTIFICATION</scope>
    <source>
        <strain evidence="1">Emoy2</strain>
    </source>
</reference>
<dbReference type="AlphaFoldDB" id="M4BU97"/>
<dbReference type="Gene3D" id="3.30.160.60">
    <property type="entry name" value="Classic Zinc Finger"/>
    <property type="match status" value="1"/>
</dbReference>
<reference evidence="2" key="1">
    <citation type="journal article" date="2010" name="Science">
        <title>Signatures of adaptation to obligate biotrophy in the Hyaloperonospora arabidopsidis genome.</title>
        <authorList>
            <person name="Baxter L."/>
            <person name="Tripathy S."/>
            <person name="Ishaque N."/>
            <person name="Boot N."/>
            <person name="Cabral A."/>
            <person name="Kemen E."/>
            <person name="Thines M."/>
            <person name="Ah-Fong A."/>
            <person name="Anderson R."/>
            <person name="Badejoko W."/>
            <person name="Bittner-Eddy P."/>
            <person name="Boore J.L."/>
            <person name="Chibucos M.C."/>
            <person name="Coates M."/>
            <person name="Dehal P."/>
            <person name="Delehaunty K."/>
            <person name="Dong S."/>
            <person name="Downton P."/>
            <person name="Dumas B."/>
            <person name="Fabro G."/>
            <person name="Fronick C."/>
            <person name="Fuerstenberg S.I."/>
            <person name="Fulton L."/>
            <person name="Gaulin E."/>
            <person name="Govers F."/>
            <person name="Hughes L."/>
            <person name="Humphray S."/>
            <person name="Jiang R.H."/>
            <person name="Judelson H."/>
            <person name="Kamoun S."/>
            <person name="Kyung K."/>
            <person name="Meijer H."/>
            <person name="Minx P."/>
            <person name="Morris P."/>
            <person name="Nelson J."/>
            <person name="Phuntumart V."/>
            <person name="Qutob D."/>
            <person name="Rehmany A."/>
            <person name="Rougon-Cardoso A."/>
            <person name="Ryden P."/>
            <person name="Torto-Alalibo T."/>
            <person name="Studholme D."/>
            <person name="Wang Y."/>
            <person name="Win J."/>
            <person name="Wood J."/>
            <person name="Clifton S.W."/>
            <person name="Rogers J."/>
            <person name="Van den Ackerveken G."/>
            <person name="Jones J.D."/>
            <person name="McDowell J.M."/>
            <person name="Beynon J."/>
            <person name="Tyler B.M."/>
        </authorList>
    </citation>
    <scope>NUCLEOTIDE SEQUENCE [LARGE SCALE GENOMIC DNA]</scope>
    <source>
        <strain evidence="2">Emoy2</strain>
    </source>
</reference>
<organism evidence="1 2">
    <name type="scientific">Hyaloperonospora arabidopsidis (strain Emoy2)</name>
    <name type="common">Downy mildew agent</name>
    <name type="synonym">Peronospora arabidopsidis</name>
    <dbReference type="NCBI Taxonomy" id="559515"/>
    <lineage>
        <taxon>Eukaryota</taxon>
        <taxon>Sar</taxon>
        <taxon>Stramenopiles</taxon>
        <taxon>Oomycota</taxon>
        <taxon>Peronosporomycetes</taxon>
        <taxon>Peronosporales</taxon>
        <taxon>Peronosporaceae</taxon>
        <taxon>Hyaloperonospora</taxon>
    </lineage>
</organism>
<dbReference type="HOGENOM" id="CLU_1931577_0_0_1"/>
<accession>M4BU97</accession>
<dbReference type="VEuPathDB" id="FungiDB:HpaG810085"/>
<proteinExistence type="predicted"/>
<dbReference type="SUPFAM" id="SSF57667">
    <property type="entry name" value="beta-beta-alpha zinc fingers"/>
    <property type="match status" value="1"/>
</dbReference>